<dbReference type="InterPro" id="IPR036864">
    <property type="entry name" value="Zn2-C6_fun-type_DNA-bd_sf"/>
</dbReference>
<evidence type="ECO:0000256" key="2">
    <source>
        <dbReference type="ARBA" id="ARBA00023125"/>
    </source>
</evidence>
<dbReference type="SMART" id="SM00066">
    <property type="entry name" value="GAL4"/>
    <property type="match status" value="1"/>
</dbReference>
<evidence type="ECO:0000313" key="6">
    <source>
        <dbReference type="EMBL" id="EDK39795.2"/>
    </source>
</evidence>
<dbReference type="OrthoDB" id="2943660at2759"/>
<dbReference type="InterPro" id="IPR050675">
    <property type="entry name" value="OAF3"/>
</dbReference>
<dbReference type="GO" id="GO:0000981">
    <property type="term" value="F:DNA-binding transcription factor activity, RNA polymerase II-specific"/>
    <property type="evidence" value="ECO:0007669"/>
    <property type="project" value="InterPro"/>
</dbReference>
<proteinExistence type="predicted"/>
<reference evidence="6 7" key="1">
    <citation type="journal article" date="2009" name="Nature">
        <title>Evolution of pathogenicity and sexual reproduction in eight Candida genomes.</title>
        <authorList>
            <person name="Butler G."/>
            <person name="Rasmussen M.D."/>
            <person name="Lin M.F."/>
            <person name="Santos M.A."/>
            <person name="Sakthikumar S."/>
            <person name="Munro C.A."/>
            <person name="Rheinbay E."/>
            <person name="Grabherr M."/>
            <person name="Forche A."/>
            <person name="Reedy J.L."/>
            <person name="Agrafioti I."/>
            <person name="Arnaud M.B."/>
            <person name="Bates S."/>
            <person name="Brown A.J."/>
            <person name="Brunke S."/>
            <person name="Costanzo M.C."/>
            <person name="Fitzpatrick D.A."/>
            <person name="de Groot P.W."/>
            <person name="Harris D."/>
            <person name="Hoyer L.L."/>
            <person name="Hube B."/>
            <person name="Klis F.M."/>
            <person name="Kodira C."/>
            <person name="Lennard N."/>
            <person name="Logue M.E."/>
            <person name="Martin R."/>
            <person name="Neiman A.M."/>
            <person name="Nikolaou E."/>
            <person name="Quail M.A."/>
            <person name="Quinn J."/>
            <person name="Santos M.C."/>
            <person name="Schmitzberger F.F."/>
            <person name="Sherlock G."/>
            <person name="Shah P."/>
            <person name="Silverstein K.A."/>
            <person name="Skrzypek M.S."/>
            <person name="Soll D."/>
            <person name="Staggs R."/>
            <person name="Stansfield I."/>
            <person name="Stumpf M.P."/>
            <person name="Sudbery P.E."/>
            <person name="Srikantha T."/>
            <person name="Zeng Q."/>
            <person name="Berman J."/>
            <person name="Berriman M."/>
            <person name="Heitman J."/>
            <person name="Gow N.A."/>
            <person name="Lorenz M.C."/>
            <person name="Birren B.W."/>
            <person name="Kellis M."/>
            <person name="Cuomo C.A."/>
        </authorList>
    </citation>
    <scope>NUCLEOTIDE SEQUENCE [LARGE SCALE GENOMIC DNA]</scope>
    <source>
        <strain evidence="7">ATCC 6260 / CBS 566 / DSM 6381 / JCM 1539 / NBRC 10279 / NRRL Y-324</strain>
    </source>
</reference>
<dbReference type="PANTHER" id="PTHR31069">
    <property type="entry name" value="OLEATE-ACTIVATED TRANSCRIPTION FACTOR 1-RELATED"/>
    <property type="match status" value="1"/>
</dbReference>
<evidence type="ECO:0000256" key="3">
    <source>
        <dbReference type="ARBA" id="ARBA00023163"/>
    </source>
</evidence>
<keyword evidence="7" id="KW-1185">Reference proteome</keyword>
<dbReference type="KEGG" id="pgu:PGUG_03893"/>
<dbReference type="VEuPathDB" id="FungiDB:PGUG_03893"/>
<dbReference type="PROSITE" id="PS00463">
    <property type="entry name" value="ZN2_CY6_FUNGAL_1"/>
    <property type="match status" value="1"/>
</dbReference>
<keyword evidence="2" id="KW-0238">DNA-binding</keyword>
<dbReference type="PROSITE" id="PS50048">
    <property type="entry name" value="ZN2_CY6_FUNGAL_2"/>
    <property type="match status" value="1"/>
</dbReference>
<dbReference type="eggNOG" id="ENOG502RQH3">
    <property type="taxonomic scope" value="Eukaryota"/>
</dbReference>
<dbReference type="PANTHER" id="PTHR31069:SF12">
    <property type="entry name" value="TRANSCRIPTION FACTOR DOMAIN-CONTAINING PROTEIN"/>
    <property type="match status" value="1"/>
</dbReference>
<dbReference type="CDD" id="cd12148">
    <property type="entry name" value="fungal_TF_MHR"/>
    <property type="match status" value="1"/>
</dbReference>
<dbReference type="GO" id="GO:0045944">
    <property type="term" value="P:positive regulation of transcription by RNA polymerase II"/>
    <property type="evidence" value="ECO:0007669"/>
    <property type="project" value="TreeGrafter"/>
</dbReference>
<dbReference type="AlphaFoldDB" id="A5DKU2"/>
<dbReference type="GeneID" id="5125851"/>
<dbReference type="EMBL" id="CH408158">
    <property type="protein sequence ID" value="EDK39795.2"/>
    <property type="molecule type" value="Genomic_DNA"/>
</dbReference>
<dbReference type="SUPFAM" id="SSF57701">
    <property type="entry name" value="Zn2/Cys6 DNA-binding domain"/>
    <property type="match status" value="1"/>
</dbReference>
<dbReference type="InterPro" id="IPR001138">
    <property type="entry name" value="Zn2Cys6_DnaBD"/>
</dbReference>
<feature type="domain" description="Zn(2)-C6 fungal-type" evidence="5">
    <location>
        <begin position="13"/>
        <end position="42"/>
    </location>
</feature>
<name>A5DKU2_PICGU</name>
<sequence>MTSLYKRSRVIIVCTNCKKRKKKCDRKEPCSSCISNNLDCEYTYFNHKPYTQSAYVPADLGQKNEKIGKSDHPATYPSRYESLVGINPYADHSIINFYSSSTSNSPLSWEALIGKDKFVNSLWSSLFTADVEPLQVEEKKQSIDSSSFHSRLTNIIPDPFTTSQLIDRFFSWVYTFIPFMDEATFRTRTSSILGQEQSTDYAWIGILLIILRFASLSQGTNCSHLVKTDAIDLACECLVRSHDSDDNFSVFVLSFFLKLYHKFSPEVSGIHEGEATQRANRSLIVRAKLLGLERGNFQDFGPGTKLMQQKIWQFLIMADMYQGYTYGYQLSIANGASHIKFDDQKNLLDQNFDQFVLDMFFSSLKFNDKLINLLNLILNPDGSATSAVCQSLSNFEIIISNEAGTFENCLQNRESDLRLSLIKRQFSIKNYLVFATFLVSIFWHLFLHFEDQNVNLSYYYLVKSTTLVNELLIYLPTALSCDECLFVICPSIEKFINRANQILLGLALRFSQYRHNSVRDDAYIKRLASIEKNFVKCIQFSFTILDKLPSYYVNGKRIKSVHSILLNKLDSFEFASTSKKLPSPFDVVQLEDIFMRSQIPDFVGLDFQTLQFADEVMMLNFDVKDRILDFDKYFHA</sequence>
<evidence type="ECO:0000256" key="4">
    <source>
        <dbReference type="ARBA" id="ARBA00023242"/>
    </source>
</evidence>
<dbReference type="Pfam" id="PF00172">
    <property type="entry name" value="Zn_clus"/>
    <property type="match status" value="1"/>
</dbReference>
<evidence type="ECO:0000256" key="1">
    <source>
        <dbReference type="ARBA" id="ARBA00023015"/>
    </source>
</evidence>
<dbReference type="GO" id="GO:0000978">
    <property type="term" value="F:RNA polymerase II cis-regulatory region sequence-specific DNA binding"/>
    <property type="evidence" value="ECO:0007669"/>
    <property type="project" value="TreeGrafter"/>
</dbReference>
<keyword evidence="4" id="KW-0539">Nucleus</keyword>
<accession>A5DKU2</accession>
<evidence type="ECO:0000313" key="7">
    <source>
        <dbReference type="Proteomes" id="UP000001997"/>
    </source>
</evidence>
<dbReference type="Proteomes" id="UP000001997">
    <property type="component" value="Unassembled WGS sequence"/>
</dbReference>
<dbReference type="RefSeq" id="XP_001484512.2">
    <property type="nucleotide sequence ID" value="XM_001484462.1"/>
</dbReference>
<protein>
    <recommendedName>
        <fullName evidence="5">Zn(2)-C6 fungal-type domain-containing protein</fullName>
    </recommendedName>
</protein>
<dbReference type="Gene3D" id="4.10.240.10">
    <property type="entry name" value="Zn(2)-C6 fungal-type DNA-binding domain"/>
    <property type="match status" value="1"/>
</dbReference>
<dbReference type="HOGENOM" id="CLU_430264_0_0_1"/>
<dbReference type="GO" id="GO:0005634">
    <property type="term" value="C:nucleus"/>
    <property type="evidence" value="ECO:0007669"/>
    <property type="project" value="TreeGrafter"/>
</dbReference>
<dbReference type="InParanoid" id="A5DKU2"/>
<dbReference type="GO" id="GO:0008270">
    <property type="term" value="F:zinc ion binding"/>
    <property type="evidence" value="ECO:0007669"/>
    <property type="project" value="InterPro"/>
</dbReference>
<keyword evidence="1" id="KW-0805">Transcription regulation</keyword>
<gene>
    <name evidence="6" type="ORF">PGUG_03893</name>
</gene>
<keyword evidence="3" id="KW-0804">Transcription</keyword>
<evidence type="ECO:0000259" key="5">
    <source>
        <dbReference type="PROSITE" id="PS50048"/>
    </source>
</evidence>
<organism evidence="6 7">
    <name type="scientific">Meyerozyma guilliermondii (strain ATCC 6260 / CBS 566 / DSM 6381 / JCM 1539 / NBRC 10279 / NRRL Y-324)</name>
    <name type="common">Yeast</name>
    <name type="synonym">Candida guilliermondii</name>
    <dbReference type="NCBI Taxonomy" id="294746"/>
    <lineage>
        <taxon>Eukaryota</taxon>
        <taxon>Fungi</taxon>
        <taxon>Dikarya</taxon>
        <taxon>Ascomycota</taxon>
        <taxon>Saccharomycotina</taxon>
        <taxon>Pichiomycetes</taxon>
        <taxon>Debaryomycetaceae</taxon>
        <taxon>Meyerozyma</taxon>
    </lineage>
</organism>